<evidence type="ECO:0000313" key="3">
    <source>
        <dbReference type="Proteomes" id="UP000191342"/>
    </source>
</evidence>
<dbReference type="AlphaFoldDB" id="A0A1V6SBJ5"/>
<name>A0A1V6SBJ5_9EURO</name>
<protein>
    <submittedName>
        <fullName evidence="2">Uncharacterized protein</fullName>
    </submittedName>
</protein>
<sequence>MAEFGSQETPGLCFGGSEETQAEDINDIQRKELDNHFADDLRILSEDPATPQDTAASSDSPETDLLSAASAPTCPVEADGSIASHHTPIDPTPTERNETQLSAFGCEAEVNIVAAGNGLSDQALSPNPITPVPAGDEPEPAN</sequence>
<keyword evidence="3" id="KW-1185">Reference proteome</keyword>
<organism evidence="2 3">
    <name type="scientific">Penicillium flavigenum</name>
    <dbReference type="NCBI Taxonomy" id="254877"/>
    <lineage>
        <taxon>Eukaryota</taxon>
        <taxon>Fungi</taxon>
        <taxon>Dikarya</taxon>
        <taxon>Ascomycota</taxon>
        <taxon>Pezizomycotina</taxon>
        <taxon>Eurotiomycetes</taxon>
        <taxon>Eurotiomycetidae</taxon>
        <taxon>Eurotiales</taxon>
        <taxon>Aspergillaceae</taxon>
        <taxon>Penicillium</taxon>
    </lineage>
</organism>
<comment type="caution">
    <text evidence="2">The sequence shown here is derived from an EMBL/GenBank/DDBJ whole genome shotgun (WGS) entry which is preliminary data.</text>
</comment>
<evidence type="ECO:0000256" key="1">
    <source>
        <dbReference type="SAM" id="MobiDB-lite"/>
    </source>
</evidence>
<feature type="compositionally biased region" description="Polar residues" evidence="1">
    <location>
        <begin position="51"/>
        <end position="60"/>
    </location>
</feature>
<feature type="region of interest" description="Disordered" evidence="1">
    <location>
        <begin position="39"/>
        <end position="98"/>
    </location>
</feature>
<dbReference type="Proteomes" id="UP000191342">
    <property type="component" value="Unassembled WGS sequence"/>
</dbReference>
<dbReference type="OrthoDB" id="2143914at2759"/>
<evidence type="ECO:0000313" key="2">
    <source>
        <dbReference type="EMBL" id="OQE11276.1"/>
    </source>
</evidence>
<proteinExistence type="predicted"/>
<dbReference type="EMBL" id="MLQL01000074">
    <property type="protein sequence ID" value="OQE11276.1"/>
    <property type="molecule type" value="Genomic_DNA"/>
</dbReference>
<feature type="region of interest" description="Disordered" evidence="1">
    <location>
        <begin position="1"/>
        <end position="23"/>
    </location>
</feature>
<accession>A0A1V6SBJ5</accession>
<gene>
    <name evidence="2" type="ORF">PENFLA_c074G01455</name>
</gene>
<reference evidence="3" key="1">
    <citation type="journal article" date="2017" name="Nat. Microbiol.">
        <title>Global analysis of biosynthetic gene clusters reveals vast potential of secondary metabolite production in Penicillium species.</title>
        <authorList>
            <person name="Nielsen J.C."/>
            <person name="Grijseels S."/>
            <person name="Prigent S."/>
            <person name="Ji B."/>
            <person name="Dainat J."/>
            <person name="Nielsen K.F."/>
            <person name="Frisvad J.C."/>
            <person name="Workman M."/>
            <person name="Nielsen J."/>
        </authorList>
    </citation>
    <scope>NUCLEOTIDE SEQUENCE [LARGE SCALE GENOMIC DNA]</scope>
    <source>
        <strain evidence="3">IBT 14082</strain>
    </source>
</reference>
<feature type="region of interest" description="Disordered" evidence="1">
    <location>
        <begin position="118"/>
        <end position="142"/>
    </location>
</feature>